<comment type="caution">
    <text evidence="3">The sequence shown here is derived from an EMBL/GenBank/DDBJ whole genome shotgun (WGS) entry which is preliminary data.</text>
</comment>
<keyword evidence="4" id="KW-1185">Reference proteome</keyword>
<evidence type="ECO:0008006" key="5">
    <source>
        <dbReference type="Google" id="ProtNLM"/>
    </source>
</evidence>
<evidence type="ECO:0000256" key="2">
    <source>
        <dbReference type="SAM" id="Phobius"/>
    </source>
</evidence>
<feature type="region of interest" description="Disordered" evidence="1">
    <location>
        <begin position="108"/>
        <end position="139"/>
    </location>
</feature>
<dbReference type="RefSeq" id="WP_261501694.1">
    <property type="nucleotide sequence ID" value="NZ_JAODYH010000008.1"/>
</dbReference>
<gene>
    <name evidence="3" type="ORF">N0K08_17525</name>
</gene>
<dbReference type="Proteomes" id="UP001525968">
    <property type="component" value="Unassembled WGS sequence"/>
</dbReference>
<accession>A0ABT2PT42</accession>
<feature type="compositionally biased region" description="Pro residues" evidence="1">
    <location>
        <begin position="128"/>
        <end position="139"/>
    </location>
</feature>
<reference evidence="3 4" key="1">
    <citation type="submission" date="2022-09" db="EMBL/GenBank/DDBJ databases">
        <title>Draft genome of isolate Be4.</title>
        <authorList>
            <person name="Sanchez-Castro I."/>
            <person name="Martinez-Rodriguez P."/>
            <person name="Descostes M."/>
            <person name="Merroun M."/>
        </authorList>
    </citation>
    <scope>NUCLEOTIDE SEQUENCE [LARGE SCALE GENOMIC DNA]</scope>
    <source>
        <strain evidence="3 4">Be4</strain>
    </source>
</reference>
<keyword evidence="2" id="KW-0472">Membrane</keyword>
<keyword evidence="2" id="KW-0812">Transmembrane</keyword>
<name>A0ABT2PT42_9BURK</name>
<feature type="compositionally biased region" description="Low complexity" evidence="1">
    <location>
        <begin position="108"/>
        <end position="127"/>
    </location>
</feature>
<proteinExistence type="predicted"/>
<sequence length="139" mass="15228">MADFAHDIDAQRRLRAIEKKMAGGSPPSDNDGMEMRVKSLEEAVKNLPTKTDFAELRADMAEGREAVHKLLLENARWTHTALLGMISVAVIGILGLLLTIWNTAKQHPQQQAISQPAQQQPIIINVPQPAPAPAEKPPN</sequence>
<organism evidence="3 4">
    <name type="scientific">Acidovorax bellezanensis</name>
    <dbReference type="NCBI Taxonomy" id="2976702"/>
    <lineage>
        <taxon>Bacteria</taxon>
        <taxon>Pseudomonadati</taxon>
        <taxon>Pseudomonadota</taxon>
        <taxon>Betaproteobacteria</taxon>
        <taxon>Burkholderiales</taxon>
        <taxon>Comamonadaceae</taxon>
        <taxon>Acidovorax</taxon>
    </lineage>
</organism>
<feature type="transmembrane region" description="Helical" evidence="2">
    <location>
        <begin position="81"/>
        <end position="101"/>
    </location>
</feature>
<protein>
    <recommendedName>
        <fullName evidence="5">DUF3618 domain-containing protein</fullName>
    </recommendedName>
</protein>
<keyword evidence="2" id="KW-1133">Transmembrane helix</keyword>
<dbReference type="EMBL" id="JAODYH010000008">
    <property type="protein sequence ID" value="MCT9812447.1"/>
    <property type="molecule type" value="Genomic_DNA"/>
</dbReference>
<evidence type="ECO:0000256" key="1">
    <source>
        <dbReference type="SAM" id="MobiDB-lite"/>
    </source>
</evidence>
<evidence type="ECO:0000313" key="4">
    <source>
        <dbReference type="Proteomes" id="UP001525968"/>
    </source>
</evidence>
<evidence type="ECO:0000313" key="3">
    <source>
        <dbReference type="EMBL" id="MCT9812447.1"/>
    </source>
</evidence>